<dbReference type="EMBL" id="CABFNS010000731">
    <property type="protein sequence ID" value="VUC25180.1"/>
    <property type="molecule type" value="Genomic_DNA"/>
</dbReference>
<accession>A0ABY6U2J3</accession>
<dbReference type="Proteomes" id="UP000766486">
    <property type="component" value="Unassembled WGS sequence"/>
</dbReference>
<evidence type="ECO:0000313" key="2">
    <source>
        <dbReference type="Proteomes" id="UP000766486"/>
    </source>
</evidence>
<reference evidence="1 2" key="1">
    <citation type="submission" date="2019-06" db="EMBL/GenBank/DDBJ databases">
        <authorList>
            <person name="Broberg M."/>
        </authorList>
    </citation>
    <scope>NUCLEOTIDE SEQUENCE [LARGE SCALE GENOMIC DNA]</scope>
</reference>
<gene>
    <name evidence="1" type="ORF">CLO192961_LOCUS158658</name>
</gene>
<organism evidence="1 2">
    <name type="scientific">Bionectria ochroleuca</name>
    <name type="common">Gliocladium roseum</name>
    <dbReference type="NCBI Taxonomy" id="29856"/>
    <lineage>
        <taxon>Eukaryota</taxon>
        <taxon>Fungi</taxon>
        <taxon>Dikarya</taxon>
        <taxon>Ascomycota</taxon>
        <taxon>Pezizomycotina</taxon>
        <taxon>Sordariomycetes</taxon>
        <taxon>Hypocreomycetidae</taxon>
        <taxon>Hypocreales</taxon>
        <taxon>Bionectriaceae</taxon>
        <taxon>Clonostachys</taxon>
    </lineage>
</organism>
<comment type="caution">
    <text evidence="1">The sequence shown here is derived from an EMBL/GenBank/DDBJ whole genome shotgun (WGS) entry which is preliminary data.</text>
</comment>
<name>A0ABY6U2J3_BIOOC</name>
<sequence>MNMQPVDAQRDRRVGGDSKLLVLEGDVEGARGRDDVRVFGQSSHAVQHSRVATLGYGLHGGLAILLALLEADDGDLSGSSLKGVVGNVADTTRDGEDILGHFGNSRQSGYAWHLGDQLSRGVLCVGVQSVGAGVGEGIEEQVAVGPNGDILNEGCFGELVELSHL</sequence>
<keyword evidence="2" id="KW-1185">Reference proteome</keyword>
<evidence type="ECO:0000313" key="1">
    <source>
        <dbReference type="EMBL" id="VUC25180.1"/>
    </source>
</evidence>
<protein>
    <submittedName>
        <fullName evidence="1">Uncharacterized protein</fullName>
    </submittedName>
</protein>
<proteinExistence type="predicted"/>